<feature type="region of interest" description="Disordered" evidence="1">
    <location>
        <begin position="356"/>
        <end position="375"/>
    </location>
</feature>
<keyword evidence="3" id="KW-1185">Reference proteome</keyword>
<comment type="caution">
    <text evidence="2">The sequence shown here is derived from an EMBL/GenBank/DDBJ whole genome shotgun (WGS) entry which is preliminary data.</text>
</comment>
<feature type="region of interest" description="Disordered" evidence="1">
    <location>
        <begin position="245"/>
        <end position="347"/>
    </location>
</feature>
<feature type="compositionally biased region" description="Acidic residues" evidence="1">
    <location>
        <begin position="657"/>
        <end position="686"/>
    </location>
</feature>
<evidence type="ECO:0000256" key="1">
    <source>
        <dbReference type="SAM" id="MobiDB-lite"/>
    </source>
</evidence>
<evidence type="ECO:0000313" key="3">
    <source>
        <dbReference type="Proteomes" id="UP000016649"/>
    </source>
</evidence>
<feature type="compositionally biased region" description="Basic and acidic residues" evidence="1">
    <location>
        <begin position="605"/>
        <end position="614"/>
    </location>
</feature>
<feature type="compositionally biased region" description="Polar residues" evidence="1">
    <location>
        <begin position="79"/>
        <end position="91"/>
    </location>
</feature>
<proteinExistence type="predicted"/>
<organism evidence="2 3">
    <name type="scientific">Treponema lecithinolyticum ATCC 700332</name>
    <dbReference type="NCBI Taxonomy" id="1321815"/>
    <lineage>
        <taxon>Bacteria</taxon>
        <taxon>Pseudomonadati</taxon>
        <taxon>Spirochaetota</taxon>
        <taxon>Spirochaetia</taxon>
        <taxon>Spirochaetales</taxon>
        <taxon>Treponemataceae</taxon>
        <taxon>Treponema</taxon>
    </lineage>
</organism>
<feature type="region of interest" description="Disordered" evidence="1">
    <location>
        <begin position="501"/>
        <end position="526"/>
    </location>
</feature>
<reference evidence="2 3" key="1">
    <citation type="submission" date="2013-08" db="EMBL/GenBank/DDBJ databases">
        <authorList>
            <person name="Weinstock G."/>
            <person name="Sodergren E."/>
            <person name="Wylie T."/>
            <person name="Fulton L."/>
            <person name="Fulton R."/>
            <person name="Fronick C."/>
            <person name="O'Laughlin M."/>
            <person name="Godfrey J."/>
            <person name="Miner T."/>
            <person name="Herter B."/>
            <person name="Appelbaum E."/>
            <person name="Cordes M."/>
            <person name="Lek S."/>
            <person name="Wollam A."/>
            <person name="Pepin K.H."/>
            <person name="Palsikar V.B."/>
            <person name="Mitreva M."/>
            <person name="Wilson R.K."/>
        </authorList>
    </citation>
    <scope>NUCLEOTIDE SEQUENCE [LARGE SCALE GENOMIC DNA]</scope>
    <source>
        <strain evidence="2 3">ATCC 700332</strain>
    </source>
</reference>
<dbReference type="RefSeq" id="WP_021686053.1">
    <property type="nucleotide sequence ID" value="NZ_KI260552.1"/>
</dbReference>
<dbReference type="EMBL" id="AWVH01000002">
    <property type="protein sequence ID" value="ERJ94547.1"/>
    <property type="molecule type" value="Genomic_DNA"/>
</dbReference>
<feature type="region of interest" description="Disordered" evidence="1">
    <location>
        <begin position="72"/>
        <end position="188"/>
    </location>
</feature>
<name>A0ABN0P2M3_TRELE</name>
<feature type="region of interest" description="Disordered" evidence="1">
    <location>
        <begin position="657"/>
        <end position="703"/>
    </location>
</feature>
<feature type="compositionally biased region" description="Acidic residues" evidence="1">
    <location>
        <begin position="92"/>
        <end position="119"/>
    </location>
</feature>
<feature type="compositionally biased region" description="Polar residues" evidence="1">
    <location>
        <begin position="364"/>
        <end position="375"/>
    </location>
</feature>
<protein>
    <submittedName>
        <fullName evidence="2">Uncharacterized protein</fullName>
    </submittedName>
</protein>
<accession>A0ABN0P2M3</accession>
<gene>
    <name evidence="2" type="ORF">HMPREF9193_00086</name>
</gene>
<sequence>MSIEQENFDNIQKNETELDQYGVWVKKTPEKMDEAGEDFFLDDLDFANESAVSPETVNEELSDATLDAILDEPLETNESETIQDSAESSNAEIEDTFIPEDIIPEAENVVDDTSAEDMQDIPPIPTDEEIEKMLKESSSMEDMEEVNTEALEQPQEESVNKNEAETENKEKTETSASSKSGIDGIEEVDLEDFLDPVSEEDSAITDEKPLNIDLSFGENAEEAVPEELPVDVLDTQDDAEPIEELEDIPEAEEIGQSEIQEKSDNSEEFSTTSGTGIEEIDLEDIGIETEKTPEEVSQPDEAPIENIDIDSFNTYSYAPEETEEVNTSEQVQETVAEEQPLQEKSEGEAVYDIAVRADDDDPSQHGSTTSEATIGTMSSSLLEKIAGELSILRKDITDLKGDLNSLKTSPADSKTAELSLPTMEKSLIEQAGEQTNENLQHVQDETSGFFSSDETDDTIALSNDELNNILTSADFTAEENSESTENTETVEDFAAQDSAAEKTAYADEQTLDESTSAIKTELPDMENIDTSNFQEQELEEPQLEDINFDIDEEVTENVSEQLPDEIDIPVMDDLVVGSSDVDFLEETDSPKELDENTIQFLAENPDERQDKNDGEIEDADITLTNEIAEPATEEIAEIEMPAEDLSADETFAEELPAEELGAEIEENDAVSEEENGGEDENDEEEMSQYSPIHDVFDSNQWQEEDEVFDEIENDLSKTEDETNMETVDTAVPQSTVLSAEDKAIGAEEKDGEKNIIPENMREDIKSVLLYMDQLLENLPEDKILEFAKSEHFTVYKKLFTELGLS</sequence>
<feature type="compositionally biased region" description="Acidic residues" evidence="1">
    <location>
        <begin position="278"/>
        <end position="287"/>
    </location>
</feature>
<feature type="compositionally biased region" description="Acidic residues" evidence="1">
    <location>
        <begin position="245"/>
        <end position="255"/>
    </location>
</feature>
<feature type="region of interest" description="Disordered" evidence="1">
    <location>
        <begin position="602"/>
        <end position="632"/>
    </location>
</feature>
<evidence type="ECO:0000313" key="2">
    <source>
        <dbReference type="EMBL" id="ERJ94547.1"/>
    </source>
</evidence>
<feature type="compositionally biased region" description="Basic and acidic residues" evidence="1">
    <location>
        <begin position="158"/>
        <end position="173"/>
    </location>
</feature>
<dbReference type="Proteomes" id="UP000016649">
    <property type="component" value="Unassembled WGS sequence"/>
</dbReference>